<feature type="compositionally biased region" description="Polar residues" evidence="1">
    <location>
        <begin position="49"/>
        <end position="62"/>
    </location>
</feature>
<evidence type="ECO:0000313" key="2">
    <source>
        <dbReference type="EMBL" id="KAK8999032.1"/>
    </source>
</evidence>
<evidence type="ECO:0000313" key="3">
    <source>
        <dbReference type="Proteomes" id="UP001396334"/>
    </source>
</evidence>
<reference evidence="2 3" key="1">
    <citation type="journal article" date="2024" name="G3 (Bethesda)">
        <title>Genome assembly of Hibiscus sabdariffa L. provides insights into metabolisms of medicinal natural products.</title>
        <authorList>
            <person name="Kim T."/>
        </authorList>
    </citation>
    <scope>NUCLEOTIDE SEQUENCE [LARGE SCALE GENOMIC DNA]</scope>
    <source>
        <strain evidence="2">TK-2024</strain>
        <tissue evidence="2">Old leaves</tissue>
    </source>
</reference>
<comment type="caution">
    <text evidence="2">The sequence shown here is derived from an EMBL/GenBank/DDBJ whole genome shotgun (WGS) entry which is preliminary data.</text>
</comment>
<feature type="region of interest" description="Disordered" evidence="1">
    <location>
        <begin position="19"/>
        <end position="72"/>
    </location>
</feature>
<proteinExistence type="predicted"/>
<sequence>MQPVQGRYPSSISITAGIHSHEHRLRRGSNIGSAQSAGPKLSAPPISSPPGSTNTAAWTNQKMRGGGGGDQSNQMGFHRVLLEYFEVLFSLMVWELRQCVRKVNVYML</sequence>
<gene>
    <name evidence="2" type="ORF">V6N11_070210</name>
</gene>
<protein>
    <submittedName>
        <fullName evidence="2">Uncharacterized protein</fullName>
    </submittedName>
</protein>
<name>A0ABR2QEU3_9ROSI</name>
<evidence type="ECO:0000256" key="1">
    <source>
        <dbReference type="SAM" id="MobiDB-lite"/>
    </source>
</evidence>
<keyword evidence="3" id="KW-1185">Reference proteome</keyword>
<dbReference type="EMBL" id="JBBPBN010000040">
    <property type="protein sequence ID" value="KAK8999032.1"/>
    <property type="molecule type" value="Genomic_DNA"/>
</dbReference>
<accession>A0ABR2QEU3</accession>
<dbReference type="Proteomes" id="UP001396334">
    <property type="component" value="Unassembled WGS sequence"/>
</dbReference>
<organism evidence="2 3">
    <name type="scientific">Hibiscus sabdariffa</name>
    <name type="common">roselle</name>
    <dbReference type="NCBI Taxonomy" id="183260"/>
    <lineage>
        <taxon>Eukaryota</taxon>
        <taxon>Viridiplantae</taxon>
        <taxon>Streptophyta</taxon>
        <taxon>Embryophyta</taxon>
        <taxon>Tracheophyta</taxon>
        <taxon>Spermatophyta</taxon>
        <taxon>Magnoliopsida</taxon>
        <taxon>eudicotyledons</taxon>
        <taxon>Gunneridae</taxon>
        <taxon>Pentapetalae</taxon>
        <taxon>rosids</taxon>
        <taxon>malvids</taxon>
        <taxon>Malvales</taxon>
        <taxon>Malvaceae</taxon>
        <taxon>Malvoideae</taxon>
        <taxon>Hibiscus</taxon>
    </lineage>
</organism>